<evidence type="ECO:0000313" key="2">
    <source>
        <dbReference type="Proteomes" id="UP000734854"/>
    </source>
</evidence>
<proteinExistence type="predicted"/>
<reference evidence="1 2" key="1">
    <citation type="submission" date="2020-08" db="EMBL/GenBank/DDBJ databases">
        <title>Plant Genome Project.</title>
        <authorList>
            <person name="Zhang R.-G."/>
        </authorList>
    </citation>
    <scope>NUCLEOTIDE SEQUENCE [LARGE SCALE GENOMIC DNA]</scope>
    <source>
        <tissue evidence="1">Rhizome</tissue>
    </source>
</reference>
<keyword evidence="2" id="KW-1185">Reference proteome</keyword>
<sequence>MSPTEANLVVRCEEVEFRVEERPMYSTEAKEPEFREEERPVYSTEAKAGVLRGGTPRVSYISKIGEDMDEYQLDADPLKADAFRKSSVEADLEANYLRLSVRVIPCVDCDIVLMVLEDFFGWVGGSTVILIDIL</sequence>
<dbReference type="EMBL" id="JACMSC010000022">
    <property type="protein sequence ID" value="KAG6467985.1"/>
    <property type="molecule type" value="Genomic_DNA"/>
</dbReference>
<comment type="caution">
    <text evidence="1">The sequence shown here is derived from an EMBL/GenBank/DDBJ whole genome shotgun (WGS) entry which is preliminary data.</text>
</comment>
<name>A0A8J5E9L9_ZINOF</name>
<evidence type="ECO:0000313" key="1">
    <source>
        <dbReference type="EMBL" id="KAG6467985.1"/>
    </source>
</evidence>
<accession>A0A8J5E9L9</accession>
<organism evidence="1 2">
    <name type="scientific">Zingiber officinale</name>
    <name type="common">Ginger</name>
    <name type="synonym">Amomum zingiber</name>
    <dbReference type="NCBI Taxonomy" id="94328"/>
    <lineage>
        <taxon>Eukaryota</taxon>
        <taxon>Viridiplantae</taxon>
        <taxon>Streptophyta</taxon>
        <taxon>Embryophyta</taxon>
        <taxon>Tracheophyta</taxon>
        <taxon>Spermatophyta</taxon>
        <taxon>Magnoliopsida</taxon>
        <taxon>Liliopsida</taxon>
        <taxon>Zingiberales</taxon>
        <taxon>Zingiberaceae</taxon>
        <taxon>Zingiber</taxon>
    </lineage>
</organism>
<protein>
    <submittedName>
        <fullName evidence="1">Uncharacterized protein</fullName>
    </submittedName>
</protein>
<dbReference type="Proteomes" id="UP000734854">
    <property type="component" value="Unassembled WGS sequence"/>
</dbReference>
<gene>
    <name evidence="1" type="ORF">ZIOFF_072550</name>
</gene>
<dbReference type="AlphaFoldDB" id="A0A8J5E9L9"/>